<dbReference type="EMBL" id="JBHUOV010000001">
    <property type="protein sequence ID" value="MFD2822748.1"/>
    <property type="molecule type" value="Genomic_DNA"/>
</dbReference>
<evidence type="ECO:0000313" key="1">
    <source>
        <dbReference type="EMBL" id="MFD2822748.1"/>
    </source>
</evidence>
<accession>A0ABW5WJ67</accession>
<dbReference type="RefSeq" id="WP_183485891.1">
    <property type="nucleotide sequence ID" value="NZ_JBHUOV010000001.1"/>
</dbReference>
<sequence length="186" mass="21018">MKHFKSIKIVCLCLLTVYSCSKDDDQSVPVDPRLEFVGSYRISETVAQYSDNEGTQPEVSIDLNPRINFEIDNSLNNDELLVDMEEFIEDLYRGLYLDIDVVLGVIDVDIDDDIIAQISGNDFEINNAEFEVTIALSEEEEHFVLDNEMDVEGDFNGNALRFDFEIYFSSVAGQAVMEGDSEGDKD</sequence>
<evidence type="ECO:0008006" key="3">
    <source>
        <dbReference type="Google" id="ProtNLM"/>
    </source>
</evidence>
<comment type="caution">
    <text evidence="1">The sequence shown here is derived from an EMBL/GenBank/DDBJ whole genome shotgun (WGS) entry which is preliminary data.</text>
</comment>
<dbReference type="Proteomes" id="UP001597533">
    <property type="component" value="Unassembled WGS sequence"/>
</dbReference>
<evidence type="ECO:0000313" key="2">
    <source>
        <dbReference type="Proteomes" id="UP001597533"/>
    </source>
</evidence>
<organism evidence="1 2">
    <name type="scientific">Lacinutrix iliipiscaria</name>
    <dbReference type="NCBI Taxonomy" id="1230532"/>
    <lineage>
        <taxon>Bacteria</taxon>
        <taxon>Pseudomonadati</taxon>
        <taxon>Bacteroidota</taxon>
        <taxon>Flavobacteriia</taxon>
        <taxon>Flavobacteriales</taxon>
        <taxon>Flavobacteriaceae</taxon>
        <taxon>Lacinutrix</taxon>
    </lineage>
</organism>
<reference evidence="2" key="1">
    <citation type="journal article" date="2019" name="Int. J. Syst. Evol. Microbiol.">
        <title>The Global Catalogue of Microorganisms (GCM) 10K type strain sequencing project: providing services to taxonomists for standard genome sequencing and annotation.</title>
        <authorList>
            <consortium name="The Broad Institute Genomics Platform"/>
            <consortium name="The Broad Institute Genome Sequencing Center for Infectious Disease"/>
            <person name="Wu L."/>
            <person name="Ma J."/>
        </authorList>
    </citation>
    <scope>NUCLEOTIDE SEQUENCE [LARGE SCALE GENOMIC DNA]</scope>
    <source>
        <strain evidence="2">KCTC 32141</strain>
    </source>
</reference>
<gene>
    <name evidence="1" type="ORF">ACFS5M_03645</name>
</gene>
<name>A0ABW5WJ67_9FLAO</name>
<proteinExistence type="predicted"/>
<keyword evidence="2" id="KW-1185">Reference proteome</keyword>
<protein>
    <recommendedName>
        <fullName evidence="3">Lipid/polyisoprenoid-binding YceI-like domain-containing protein</fullName>
    </recommendedName>
</protein>
<dbReference type="PROSITE" id="PS51257">
    <property type="entry name" value="PROKAR_LIPOPROTEIN"/>
    <property type="match status" value="1"/>
</dbReference>